<gene>
    <name evidence="11" type="ORF">CHILSU_LOCUS7340</name>
</gene>
<dbReference type="SUPFAM" id="SSF57667">
    <property type="entry name" value="beta-beta-alpha zinc fingers"/>
    <property type="match status" value="3"/>
</dbReference>
<dbReference type="InterPro" id="IPR013087">
    <property type="entry name" value="Znf_C2H2_type"/>
</dbReference>
<dbReference type="PANTHER" id="PTHR24394">
    <property type="entry name" value="ZINC FINGER PROTEIN"/>
    <property type="match status" value="1"/>
</dbReference>
<comment type="subcellular location">
    <subcellularLocation>
        <location evidence="1">Nucleus</location>
    </subcellularLocation>
</comment>
<dbReference type="PANTHER" id="PTHR24394:SF48">
    <property type="entry name" value="ZINC FINGER PROTEIN 771"/>
    <property type="match status" value="1"/>
</dbReference>
<feature type="domain" description="C2H2-type" evidence="10">
    <location>
        <begin position="385"/>
        <end position="412"/>
    </location>
</feature>
<protein>
    <recommendedName>
        <fullName evidence="10">C2H2-type domain-containing protein</fullName>
    </recommendedName>
</protein>
<evidence type="ECO:0000256" key="7">
    <source>
        <dbReference type="ARBA" id="ARBA00023163"/>
    </source>
</evidence>
<dbReference type="PROSITE" id="PS50157">
    <property type="entry name" value="ZINC_FINGER_C2H2_2"/>
    <property type="match status" value="8"/>
</dbReference>
<evidence type="ECO:0000256" key="9">
    <source>
        <dbReference type="PROSITE-ProRule" id="PRU00042"/>
    </source>
</evidence>
<feature type="domain" description="C2H2-type" evidence="10">
    <location>
        <begin position="441"/>
        <end position="471"/>
    </location>
</feature>
<organism evidence="11 12">
    <name type="scientific">Chilo suppressalis</name>
    <name type="common">Asiatic rice borer moth</name>
    <dbReference type="NCBI Taxonomy" id="168631"/>
    <lineage>
        <taxon>Eukaryota</taxon>
        <taxon>Metazoa</taxon>
        <taxon>Ecdysozoa</taxon>
        <taxon>Arthropoda</taxon>
        <taxon>Hexapoda</taxon>
        <taxon>Insecta</taxon>
        <taxon>Pterygota</taxon>
        <taxon>Neoptera</taxon>
        <taxon>Endopterygota</taxon>
        <taxon>Lepidoptera</taxon>
        <taxon>Glossata</taxon>
        <taxon>Ditrysia</taxon>
        <taxon>Pyraloidea</taxon>
        <taxon>Crambidae</taxon>
        <taxon>Crambinae</taxon>
        <taxon>Chilo</taxon>
    </lineage>
</organism>
<proteinExistence type="predicted"/>
<feature type="domain" description="C2H2-type" evidence="10">
    <location>
        <begin position="536"/>
        <end position="563"/>
    </location>
</feature>
<dbReference type="Gene3D" id="3.30.160.60">
    <property type="entry name" value="Classic Zinc Finger"/>
    <property type="match status" value="4"/>
</dbReference>
<dbReference type="SMART" id="SM00355">
    <property type="entry name" value="ZnF_C2H2"/>
    <property type="match status" value="10"/>
</dbReference>
<accession>A0ABN8B486</accession>
<keyword evidence="3" id="KW-0677">Repeat</keyword>
<dbReference type="EMBL" id="OU963920">
    <property type="protein sequence ID" value="CAH0404036.1"/>
    <property type="molecule type" value="Genomic_DNA"/>
</dbReference>
<feature type="domain" description="C2H2-type" evidence="10">
    <location>
        <begin position="237"/>
        <end position="265"/>
    </location>
</feature>
<reference evidence="11" key="1">
    <citation type="submission" date="2021-12" db="EMBL/GenBank/DDBJ databases">
        <authorList>
            <person name="King R."/>
        </authorList>
    </citation>
    <scope>NUCLEOTIDE SEQUENCE</scope>
</reference>
<evidence type="ECO:0000259" key="10">
    <source>
        <dbReference type="PROSITE" id="PS50157"/>
    </source>
</evidence>
<dbReference type="Pfam" id="PF00096">
    <property type="entry name" value="zf-C2H2"/>
    <property type="match status" value="4"/>
</dbReference>
<keyword evidence="8" id="KW-0539">Nucleus</keyword>
<evidence type="ECO:0000256" key="5">
    <source>
        <dbReference type="ARBA" id="ARBA00022833"/>
    </source>
</evidence>
<feature type="domain" description="C2H2-type" evidence="10">
    <location>
        <begin position="503"/>
        <end position="531"/>
    </location>
</feature>
<feature type="domain" description="C2H2-type" evidence="10">
    <location>
        <begin position="474"/>
        <end position="502"/>
    </location>
</feature>
<keyword evidence="6" id="KW-0805">Transcription regulation</keyword>
<name>A0ABN8B486_CHISP</name>
<dbReference type="InterPro" id="IPR036236">
    <property type="entry name" value="Znf_C2H2_sf"/>
</dbReference>
<keyword evidence="7" id="KW-0804">Transcription</keyword>
<feature type="domain" description="C2H2-type" evidence="10">
    <location>
        <begin position="358"/>
        <end position="381"/>
    </location>
</feature>
<evidence type="ECO:0000313" key="12">
    <source>
        <dbReference type="Proteomes" id="UP001153292"/>
    </source>
</evidence>
<keyword evidence="12" id="KW-1185">Reference proteome</keyword>
<sequence length="603" mass="70382">MDDCSEFALKKLCCTCLSCDRKLSQLCRLKDGINNLYLILSQDSEAYREGFFKDTASWYICWECWAIMKRISNFQNQACIAQRQLSDIAEGRTDLKHLNTCLSQLRYTHKSSYDQNIVIPDSIADNFIDCGPDFRNESDEDIPLSLLHTNVASDRIHSDDEMPHSGSKDVINKPLSKKELNKTADTFKKKKNTEPLVIEKDLNGSMYNDCFSITKMNDVEMNDSRSKRKSAVSNASFKCESCAVVFENQICLDRHIVDSHTEKDKHKQCYICLVYVKKSTLTAHRDSHYVKYECKLCENVTYTIEDIFKHLEDVHAKNNINVSKDDLKISRRTRKVLRPGTKSRKKPPIVDKRPTQGYSCMECNKYFDNKNQRWKHIQRTHKEGYKCATCGKRFAFRNNLSRHEMMHKSPPPREECPVCHKMVRVDLQKIHSKIHSQRDRFKCLECDKCFVSRASYEHHLKYTQAHAAVDILKYKCTMCDKGYRSRGELRDHVNYQHMEKTQHKCPVCGKALATRRCITRHVRRAHDGVKENARDKICQQCGKAFRDKKGLREHEFIHTGERPLSCEICGCTFRQSASLYTHKKRVHKIFPNRKNVTLVEEKK</sequence>
<evidence type="ECO:0000313" key="11">
    <source>
        <dbReference type="EMBL" id="CAH0404036.1"/>
    </source>
</evidence>
<keyword evidence="2" id="KW-0479">Metal-binding</keyword>
<evidence type="ECO:0000256" key="6">
    <source>
        <dbReference type="ARBA" id="ARBA00023015"/>
    </source>
</evidence>
<evidence type="ECO:0000256" key="1">
    <source>
        <dbReference type="ARBA" id="ARBA00004123"/>
    </source>
</evidence>
<evidence type="ECO:0000256" key="8">
    <source>
        <dbReference type="ARBA" id="ARBA00023242"/>
    </source>
</evidence>
<dbReference type="Proteomes" id="UP001153292">
    <property type="component" value="Chromosome 27"/>
</dbReference>
<evidence type="ECO:0000256" key="4">
    <source>
        <dbReference type="ARBA" id="ARBA00022771"/>
    </source>
</evidence>
<evidence type="ECO:0000256" key="3">
    <source>
        <dbReference type="ARBA" id="ARBA00022737"/>
    </source>
</evidence>
<feature type="domain" description="C2H2-type" evidence="10">
    <location>
        <begin position="564"/>
        <end position="587"/>
    </location>
</feature>
<keyword evidence="4 9" id="KW-0863">Zinc-finger</keyword>
<evidence type="ECO:0000256" key="2">
    <source>
        <dbReference type="ARBA" id="ARBA00022723"/>
    </source>
</evidence>
<dbReference type="PROSITE" id="PS00028">
    <property type="entry name" value="ZINC_FINGER_C2H2_1"/>
    <property type="match status" value="6"/>
</dbReference>
<keyword evidence="5" id="KW-0862">Zinc</keyword>